<comment type="subcellular location">
    <subcellularLocation>
        <location evidence="1">Cell membrane</location>
        <topology evidence="1">Multi-pass membrane protein</topology>
    </subcellularLocation>
</comment>
<keyword evidence="5" id="KW-0297">G-protein coupled receptor</keyword>
<dbReference type="Gene3D" id="1.20.1070.10">
    <property type="entry name" value="Rhodopsin 7-helix transmembrane proteins"/>
    <property type="match status" value="1"/>
</dbReference>
<dbReference type="PANTHER" id="PTHR24247:SF222">
    <property type="entry name" value="5-HYDROXYTRYPTAMINE (SEROTONIN) RECEPTOR 2B, ISOFORM E"/>
    <property type="match status" value="1"/>
</dbReference>
<dbReference type="PANTHER" id="PTHR24247">
    <property type="entry name" value="5-HYDROXYTRYPTAMINE RECEPTOR"/>
    <property type="match status" value="1"/>
</dbReference>
<dbReference type="InterPro" id="IPR000276">
    <property type="entry name" value="GPCR_Rhodpsn"/>
</dbReference>
<dbReference type="GO" id="GO:0030425">
    <property type="term" value="C:dendrite"/>
    <property type="evidence" value="ECO:0007669"/>
    <property type="project" value="TreeGrafter"/>
</dbReference>
<comment type="caution">
    <text evidence="10">The sequence shown here is derived from an EMBL/GenBank/DDBJ whole genome shotgun (WGS) entry which is preliminary data.</text>
</comment>
<protein>
    <submittedName>
        <fullName evidence="10">5-hydroxytryptamine receptor 2B</fullName>
    </submittedName>
</protein>
<evidence type="ECO:0000256" key="6">
    <source>
        <dbReference type="ARBA" id="ARBA00023136"/>
    </source>
</evidence>
<accession>A0A5N5TCS9</accession>
<evidence type="ECO:0000256" key="5">
    <source>
        <dbReference type="ARBA" id="ARBA00023040"/>
    </source>
</evidence>
<evidence type="ECO:0000256" key="3">
    <source>
        <dbReference type="ARBA" id="ARBA00022692"/>
    </source>
</evidence>
<gene>
    <name evidence="10" type="primary">HTR2B</name>
    <name evidence="10" type="ORF">Anas_11676</name>
</gene>
<dbReference type="EMBL" id="SEYY01004026">
    <property type="protein sequence ID" value="KAB7503989.1"/>
    <property type="molecule type" value="Genomic_DNA"/>
</dbReference>
<keyword evidence="6 9" id="KW-0472">Membrane</keyword>
<keyword evidence="7 10" id="KW-0675">Receptor</keyword>
<keyword evidence="11" id="KW-1185">Reference proteome</keyword>
<sequence length="77" mass="8898">MLENVTLQVFKFTVEFCLLWISLDVLFCSASIMHLCTISVDRYLSLKNRKAAIGNKIYIMANRYSGKVDIIVRHLDN</sequence>
<dbReference type="GO" id="GO:0030594">
    <property type="term" value="F:neurotransmitter receptor activity"/>
    <property type="evidence" value="ECO:0007669"/>
    <property type="project" value="TreeGrafter"/>
</dbReference>
<feature type="transmembrane region" description="Helical" evidence="9">
    <location>
        <begin position="20"/>
        <end position="40"/>
    </location>
</feature>
<dbReference type="GO" id="GO:0007187">
    <property type="term" value="P:G protein-coupled receptor signaling pathway, coupled to cyclic nucleotide second messenger"/>
    <property type="evidence" value="ECO:0007669"/>
    <property type="project" value="TreeGrafter"/>
</dbReference>
<proteinExistence type="predicted"/>
<organism evidence="10 11">
    <name type="scientific">Armadillidium nasatum</name>
    <dbReference type="NCBI Taxonomy" id="96803"/>
    <lineage>
        <taxon>Eukaryota</taxon>
        <taxon>Metazoa</taxon>
        <taxon>Ecdysozoa</taxon>
        <taxon>Arthropoda</taxon>
        <taxon>Crustacea</taxon>
        <taxon>Multicrustacea</taxon>
        <taxon>Malacostraca</taxon>
        <taxon>Eumalacostraca</taxon>
        <taxon>Peracarida</taxon>
        <taxon>Isopoda</taxon>
        <taxon>Oniscidea</taxon>
        <taxon>Crinocheta</taxon>
        <taxon>Armadillidiidae</taxon>
        <taxon>Armadillidium</taxon>
    </lineage>
</organism>
<keyword evidence="8" id="KW-0807">Transducer</keyword>
<dbReference type="Proteomes" id="UP000326759">
    <property type="component" value="Unassembled WGS sequence"/>
</dbReference>
<dbReference type="SUPFAM" id="SSF81321">
    <property type="entry name" value="Family A G protein-coupled receptor-like"/>
    <property type="match status" value="1"/>
</dbReference>
<evidence type="ECO:0000313" key="10">
    <source>
        <dbReference type="EMBL" id="KAB7503989.1"/>
    </source>
</evidence>
<evidence type="ECO:0000256" key="1">
    <source>
        <dbReference type="ARBA" id="ARBA00004651"/>
    </source>
</evidence>
<reference evidence="10 11" key="1">
    <citation type="journal article" date="2019" name="PLoS Biol.">
        <title>Sex chromosomes control vertical transmission of feminizing Wolbachia symbionts in an isopod.</title>
        <authorList>
            <person name="Becking T."/>
            <person name="Chebbi M.A."/>
            <person name="Giraud I."/>
            <person name="Moumen B."/>
            <person name="Laverre T."/>
            <person name="Caubet Y."/>
            <person name="Peccoud J."/>
            <person name="Gilbert C."/>
            <person name="Cordaux R."/>
        </authorList>
    </citation>
    <scope>NUCLEOTIDE SEQUENCE [LARGE SCALE GENOMIC DNA]</scope>
    <source>
        <strain evidence="10">ANa2</strain>
        <tissue evidence="10">Whole body excluding digestive tract and cuticle</tissue>
    </source>
</reference>
<dbReference type="PROSITE" id="PS00237">
    <property type="entry name" value="G_PROTEIN_RECEP_F1_1"/>
    <property type="match status" value="1"/>
</dbReference>
<evidence type="ECO:0000256" key="8">
    <source>
        <dbReference type="ARBA" id="ARBA00023224"/>
    </source>
</evidence>
<evidence type="ECO:0000256" key="9">
    <source>
        <dbReference type="SAM" id="Phobius"/>
    </source>
</evidence>
<dbReference type="GO" id="GO:0007268">
    <property type="term" value="P:chemical synaptic transmission"/>
    <property type="evidence" value="ECO:0007669"/>
    <property type="project" value="TreeGrafter"/>
</dbReference>
<dbReference type="GO" id="GO:0004993">
    <property type="term" value="F:G protein-coupled serotonin receptor activity"/>
    <property type="evidence" value="ECO:0007669"/>
    <property type="project" value="TreeGrafter"/>
</dbReference>
<dbReference type="GO" id="GO:0045202">
    <property type="term" value="C:synapse"/>
    <property type="evidence" value="ECO:0007669"/>
    <property type="project" value="GOC"/>
</dbReference>
<evidence type="ECO:0000313" key="11">
    <source>
        <dbReference type="Proteomes" id="UP000326759"/>
    </source>
</evidence>
<keyword evidence="3 9" id="KW-0812">Transmembrane</keyword>
<dbReference type="GO" id="GO:0007210">
    <property type="term" value="P:serotonin receptor signaling pathway"/>
    <property type="evidence" value="ECO:0007669"/>
    <property type="project" value="TreeGrafter"/>
</dbReference>
<keyword evidence="4 9" id="KW-1133">Transmembrane helix</keyword>
<evidence type="ECO:0000256" key="2">
    <source>
        <dbReference type="ARBA" id="ARBA00022475"/>
    </source>
</evidence>
<evidence type="ECO:0000256" key="7">
    <source>
        <dbReference type="ARBA" id="ARBA00023170"/>
    </source>
</evidence>
<keyword evidence="2" id="KW-1003">Cell membrane</keyword>
<name>A0A5N5TCS9_9CRUS</name>
<evidence type="ECO:0000256" key="4">
    <source>
        <dbReference type="ARBA" id="ARBA00022989"/>
    </source>
</evidence>
<dbReference type="GO" id="GO:0005886">
    <property type="term" value="C:plasma membrane"/>
    <property type="evidence" value="ECO:0007669"/>
    <property type="project" value="UniProtKB-SubCell"/>
</dbReference>
<dbReference type="Pfam" id="PF00001">
    <property type="entry name" value="7tm_1"/>
    <property type="match status" value="1"/>
</dbReference>
<dbReference type="OrthoDB" id="6358729at2759"/>
<dbReference type="AlphaFoldDB" id="A0A5N5TCS9"/>